<evidence type="ECO:0000259" key="4">
    <source>
        <dbReference type="Pfam" id="PF24850"/>
    </source>
</evidence>
<dbReference type="Pfam" id="PF24850">
    <property type="entry name" value="CC_BshC"/>
    <property type="match status" value="1"/>
</dbReference>
<organism evidence="5 6">
    <name type="scientific">Myxococcus landrumensis</name>
    <dbReference type="NCBI Taxonomy" id="2813577"/>
    <lineage>
        <taxon>Bacteria</taxon>
        <taxon>Pseudomonadati</taxon>
        <taxon>Myxococcota</taxon>
        <taxon>Myxococcia</taxon>
        <taxon>Myxococcales</taxon>
        <taxon>Cystobacterineae</taxon>
        <taxon>Myxococcaceae</taxon>
        <taxon>Myxococcus</taxon>
    </lineage>
</organism>
<dbReference type="Pfam" id="PF10079">
    <property type="entry name" value="Rossmann-like_BshC"/>
    <property type="match status" value="1"/>
</dbReference>
<dbReference type="InterPro" id="IPR011199">
    <property type="entry name" value="Bacillithiol_biosynth_BshC"/>
</dbReference>
<dbReference type="Proteomes" id="UP000663090">
    <property type="component" value="Chromosome"/>
</dbReference>
<dbReference type="EC" id="6.-.-.-" evidence="2"/>
<protein>
    <recommendedName>
        <fullName evidence="2">Putative cysteine ligase BshC</fullName>
        <ecNumber evidence="2">6.-.-.-</ecNumber>
    </recommendedName>
</protein>
<keyword evidence="6" id="KW-1185">Reference proteome</keyword>
<gene>
    <name evidence="2 5" type="primary">bshC</name>
    <name evidence="5" type="ORF">JY572_33250</name>
</gene>
<proteinExistence type="inferred from homology"/>
<accession>A0ABX7N346</accession>
<dbReference type="InterPro" id="IPR055399">
    <property type="entry name" value="CC_BshC"/>
</dbReference>
<evidence type="ECO:0000256" key="1">
    <source>
        <dbReference type="ARBA" id="ARBA00022598"/>
    </source>
</evidence>
<evidence type="ECO:0000313" key="5">
    <source>
        <dbReference type="EMBL" id="QSQ13169.1"/>
    </source>
</evidence>
<evidence type="ECO:0000256" key="2">
    <source>
        <dbReference type="HAMAP-Rule" id="MF_01867"/>
    </source>
</evidence>
<dbReference type="EMBL" id="CP071091">
    <property type="protein sequence ID" value="QSQ13169.1"/>
    <property type="molecule type" value="Genomic_DNA"/>
</dbReference>
<dbReference type="NCBIfam" id="TIGR03998">
    <property type="entry name" value="thiol_BshC"/>
    <property type="match status" value="1"/>
</dbReference>
<name>A0ABX7N346_9BACT</name>
<feature type="domain" description="Bacillithiol biosynthesis BshC N-terminal Rossmann-like" evidence="3">
    <location>
        <begin position="19"/>
        <end position="388"/>
    </location>
</feature>
<sequence>MPARSRPVITAPVTPSFPTAWLKGDPRALAFLPDRFRHRAARAEAAAAAGARSIPPALLDIIAAQNARLAPSPARLRHLEELSRPGTIAVVTGQQMGLFLGPLYTLYKAAAAIADAKALREETGRPCVPVFWLQTEDHDLPEVDHCFVASPRGACCRVSLDIADAAASRAPVAHQRLGPGVTQALEALRAELNAEPRAAEHLELLERAYRPDATLSEAFTQVLASIFAEEGLVFIDPRDARIAPFAAPIHRLALQDAEAISGKLSRHVDALTQAGFTVQVHIRPGSPLSFYSPDGLDGARYRLDPAGPGTWSLVGHPAGAQVTTDALLRALEHEPLRFTTSALLRPLLQDTLLPTAAYVGGPGEISYFAQLPPLYEHAGRPMPLVVPRARFRVVDDRARRLLNKLDLTPDEVNEPREALLARLATRNEAEPFESADMLEARLFRTFLTELEPLGEAMLKLDPQLLDALKRTRGTVRTALSRLVGRYGRALALRDTVAAERLDRLRALLVPDGAPQERIHGMSYYACRFGTREFTRKVLDACVPFSGDLQDLTP</sequence>
<keyword evidence="1 2" id="KW-0436">Ligase</keyword>
<evidence type="ECO:0000259" key="3">
    <source>
        <dbReference type="Pfam" id="PF10079"/>
    </source>
</evidence>
<dbReference type="HAMAP" id="MF_01867">
    <property type="entry name" value="BshC"/>
    <property type="match status" value="1"/>
</dbReference>
<feature type="domain" description="Bacillithiol biosynthesis BshC C-terminal coiled-coil" evidence="4">
    <location>
        <begin position="393"/>
        <end position="546"/>
    </location>
</feature>
<dbReference type="InterPro" id="IPR055398">
    <property type="entry name" value="Rossmann-like_BshC"/>
</dbReference>
<comment type="similarity">
    <text evidence="2">Belongs to the BshC family.</text>
</comment>
<evidence type="ECO:0000313" key="6">
    <source>
        <dbReference type="Proteomes" id="UP000663090"/>
    </source>
</evidence>
<reference evidence="5 6" key="1">
    <citation type="submission" date="2021-02" db="EMBL/GenBank/DDBJ databases">
        <title>De Novo genome assembly of isolated myxobacteria.</title>
        <authorList>
            <person name="Stevens D.C."/>
        </authorList>
    </citation>
    <scope>NUCLEOTIDE SEQUENCE [LARGE SCALE GENOMIC DNA]</scope>
    <source>
        <strain evidence="5 6">SCHIC003</strain>
    </source>
</reference>